<evidence type="ECO:0000313" key="2">
    <source>
        <dbReference type="Proteomes" id="UP000053989"/>
    </source>
</evidence>
<reference evidence="1 2" key="1">
    <citation type="submission" date="2014-04" db="EMBL/GenBank/DDBJ databases">
        <authorList>
            <consortium name="DOE Joint Genome Institute"/>
            <person name="Kuo A."/>
            <person name="Kohler A."/>
            <person name="Nagy L.G."/>
            <person name="Floudas D."/>
            <person name="Copeland A."/>
            <person name="Barry K.W."/>
            <person name="Cichocki N."/>
            <person name="Veneault-Fourrey C."/>
            <person name="LaButti K."/>
            <person name="Lindquist E.A."/>
            <person name="Lipzen A."/>
            <person name="Lundell T."/>
            <person name="Morin E."/>
            <person name="Murat C."/>
            <person name="Sun H."/>
            <person name="Tunlid A."/>
            <person name="Henrissat B."/>
            <person name="Grigoriev I.V."/>
            <person name="Hibbett D.S."/>
            <person name="Martin F."/>
            <person name="Nordberg H.P."/>
            <person name="Cantor M.N."/>
            <person name="Hua S.X."/>
        </authorList>
    </citation>
    <scope>NUCLEOTIDE SEQUENCE [LARGE SCALE GENOMIC DNA]</scope>
    <source>
        <strain evidence="1 2">Foug A</strain>
    </source>
</reference>
<evidence type="ECO:0000313" key="1">
    <source>
        <dbReference type="EMBL" id="KIM60565.1"/>
    </source>
</evidence>
<proteinExistence type="predicted"/>
<organism evidence="1 2">
    <name type="scientific">Scleroderma citrinum Foug A</name>
    <dbReference type="NCBI Taxonomy" id="1036808"/>
    <lineage>
        <taxon>Eukaryota</taxon>
        <taxon>Fungi</taxon>
        <taxon>Dikarya</taxon>
        <taxon>Basidiomycota</taxon>
        <taxon>Agaricomycotina</taxon>
        <taxon>Agaricomycetes</taxon>
        <taxon>Agaricomycetidae</taxon>
        <taxon>Boletales</taxon>
        <taxon>Sclerodermatineae</taxon>
        <taxon>Sclerodermataceae</taxon>
        <taxon>Scleroderma</taxon>
    </lineage>
</organism>
<dbReference type="InParanoid" id="A0A0C3DIP6"/>
<dbReference type="EMBL" id="KN822060">
    <property type="protein sequence ID" value="KIM60565.1"/>
    <property type="molecule type" value="Genomic_DNA"/>
</dbReference>
<accession>A0A0C3DIP6</accession>
<name>A0A0C3DIP6_9AGAM</name>
<gene>
    <name evidence="1" type="ORF">SCLCIDRAFT_1216631</name>
</gene>
<keyword evidence="2" id="KW-1185">Reference proteome</keyword>
<dbReference type="AlphaFoldDB" id="A0A0C3DIP6"/>
<dbReference type="Proteomes" id="UP000053989">
    <property type="component" value="Unassembled WGS sequence"/>
</dbReference>
<dbReference type="HOGENOM" id="CLU_159495_0_0_1"/>
<sequence>MCHERPSISTSFPSIWLPRVSFDAQLARFILAFIGHDLTGRRTFTGKNRNVYRSISMFSRDDIVVQVWRILTAYRYIEPDFKTNFDVHLLTSLSAVSSGGLPIAGLFPPPQRAFWERRLTSHPAAMFAFI</sequence>
<reference evidence="2" key="2">
    <citation type="submission" date="2015-01" db="EMBL/GenBank/DDBJ databases">
        <title>Evolutionary Origins and Diversification of the Mycorrhizal Mutualists.</title>
        <authorList>
            <consortium name="DOE Joint Genome Institute"/>
            <consortium name="Mycorrhizal Genomics Consortium"/>
            <person name="Kohler A."/>
            <person name="Kuo A."/>
            <person name="Nagy L.G."/>
            <person name="Floudas D."/>
            <person name="Copeland A."/>
            <person name="Barry K.W."/>
            <person name="Cichocki N."/>
            <person name="Veneault-Fourrey C."/>
            <person name="LaButti K."/>
            <person name="Lindquist E.A."/>
            <person name="Lipzen A."/>
            <person name="Lundell T."/>
            <person name="Morin E."/>
            <person name="Murat C."/>
            <person name="Riley R."/>
            <person name="Ohm R."/>
            <person name="Sun H."/>
            <person name="Tunlid A."/>
            <person name="Henrissat B."/>
            <person name="Grigoriev I.V."/>
            <person name="Hibbett D.S."/>
            <person name="Martin F."/>
        </authorList>
    </citation>
    <scope>NUCLEOTIDE SEQUENCE [LARGE SCALE GENOMIC DNA]</scope>
    <source>
        <strain evidence="2">Foug A</strain>
    </source>
</reference>
<protein>
    <submittedName>
        <fullName evidence="1">Uncharacterized protein</fullName>
    </submittedName>
</protein>